<dbReference type="PANTHER" id="PTHR46309">
    <property type="entry name" value="PHD FINGER PROTEIN 12"/>
    <property type="match status" value="1"/>
</dbReference>
<dbReference type="GO" id="GO:0003714">
    <property type="term" value="F:transcription corepressor activity"/>
    <property type="evidence" value="ECO:0007669"/>
    <property type="project" value="InterPro"/>
</dbReference>
<organism evidence="2 3">
    <name type="scientific">Arachis duranensis</name>
    <name type="common">Wild peanut</name>
    <dbReference type="NCBI Taxonomy" id="130453"/>
    <lineage>
        <taxon>Eukaryota</taxon>
        <taxon>Viridiplantae</taxon>
        <taxon>Streptophyta</taxon>
        <taxon>Embryophyta</taxon>
        <taxon>Tracheophyta</taxon>
        <taxon>Spermatophyta</taxon>
        <taxon>Magnoliopsida</taxon>
        <taxon>eudicotyledons</taxon>
        <taxon>Gunneridae</taxon>
        <taxon>Pentapetalae</taxon>
        <taxon>rosids</taxon>
        <taxon>fabids</taxon>
        <taxon>Fabales</taxon>
        <taxon>Fabaceae</taxon>
        <taxon>Papilionoideae</taxon>
        <taxon>50 kb inversion clade</taxon>
        <taxon>dalbergioids sensu lato</taxon>
        <taxon>Dalbergieae</taxon>
        <taxon>Pterocarpus clade</taxon>
        <taxon>Arachis</taxon>
    </lineage>
</organism>
<dbReference type="KEGG" id="adu:127748368"/>
<reference evidence="3" key="2">
    <citation type="submission" date="2025-08" db="UniProtKB">
        <authorList>
            <consortium name="RefSeq"/>
        </authorList>
    </citation>
    <scope>IDENTIFICATION</scope>
    <source>
        <tissue evidence="3">Whole plant</tissue>
    </source>
</reference>
<gene>
    <name evidence="3" type="primary">LOC127748368</name>
</gene>
<dbReference type="RefSeq" id="XP_052118682.1">
    <property type="nucleotide sequence ID" value="XM_052262722.1"/>
</dbReference>
<dbReference type="SUPFAM" id="SSF55729">
    <property type="entry name" value="Acyl-CoA N-acyltransferases (Nat)"/>
    <property type="match status" value="1"/>
</dbReference>
<dbReference type="AlphaFoldDB" id="A0A9C6WK23"/>
<accession>A0A9C6WK23</accession>
<sequence>MNHTMFFTAIMERDDEIICVASLRVHENKVAEMPLITTRGMYRRQGMCTRFMTVIESVLSSLGVDLLVIPSVKEREKTWVSVFGFEPFDLETKTRTEKMKIFVCSDSVMLKKNIKSVVREVPNTERNQF</sequence>
<dbReference type="InterPro" id="IPR056511">
    <property type="entry name" value="IDM1_C"/>
</dbReference>
<reference evidence="2" key="1">
    <citation type="journal article" date="2016" name="Nat. Genet.">
        <title>The genome sequences of Arachis duranensis and Arachis ipaensis, the diploid ancestors of cultivated peanut.</title>
        <authorList>
            <person name="Bertioli D.J."/>
            <person name="Cannon S.B."/>
            <person name="Froenicke L."/>
            <person name="Huang G."/>
            <person name="Farmer A.D."/>
            <person name="Cannon E.K."/>
            <person name="Liu X."/>
            <person name="Gao D."/>
            <person name="Clevenger J."/>
            <person name="Dash S."/>
            <person name="Ren L."/>
            <person name="Moretzsohn M.C."/>
            <person name="Shirasawa K."/>
            <person name="Huang W."/>
            <person name="Vidigal B."/>
            <person name="Abernathy B."/>
            <person name="Chu Y."/>
            <person name="Niederhuth C.E."/>
            <person name="Umale P."/>
            <person name="Araujo A.C."/>
            <person name="Kozik A."/>
            <person name="Kim K.D."/>
            <person name="Burow M.D."/>
            <person name="Varshney R.K."/>
            <person name="Wang X."/>
            <person name="Zhang X."/>
            <person name="Barkley N."/>
            <person name="Guimaraes P.M."/>
            <person name="Isobe S."/>
            <person name="Guo B."/>
            <person name="Liao B."/>
            <person name="Stalker H.T."/>
            <person name="Schmitz R.J."/>
            <person name="Scheffler B.E."/>
            <person name="Leal-Bertioli S.C."/>
            <person name="Xun X."/>
            <person name="Jackson S.A."/>
            <person name="Michelmore R."/>
            <person name="Ozias-Akins P."/>
        </authorList>
    </citation>
    <scope>NUCLEOTIDE SEQUENCE [LARGE SCALE GENOMIC DNA]</scope>
    <source>
        <strain evidence="2">cv. V14167</strain>
    </source>
</reference>
<evidence type="ECO:0000313" key="3">
    <source>
        <dbReference type="RefSeq" id="XP_052118682.1"/>
    </source>
</evidence>
<feature type="domain" description="Increased DNA methylation 1 C-terminal" evidence="1">
    <location>
        <begin position="2"/>
        <end position="113"/>
    </location>
</feature>
<dbReference type="InterPro" id="IPR042163">
    <property type="entry name" value="PHF12"/>
</dbReference>
<dbReference type="Gene3D" id="3.40.630.30">
    <property type="match status" value="1"/>
</dbReference>
<dbReference type="Proteomes" id="UP000515211">
    <property type="component" value="Chromosome 6"/>
</dbReference>
<evidence type="ECO:0000259" key="1">
    <source>
        <dbReference type="Pfam" id="PF23209"/>
    </source>
</evidence>
<dbReference type="InterPro" id="IPR016181">
    <property type="entry name" value="Acyl_CoA_acyltransferase"/>
</dbReference>
<dbReference type="Pfam" id="PF23209">
    <property type="entry name" value="IDM1_C"/>
    <property type="match status" value="1"/>
</dbReference>
<name>A0A9C6WK23_ARADU</name>
<keyword evidence="2" id="KW-1185">Reference proteome</keyword>
<dbReference type="PANTHER" id="PTHR46309:SF1">
    <property type="entry name" value="PHD FINGER PROTEIN 12"/>
    <property type="match status" value="1"/>
</dbReference>
<dbReference type="GO" id="GO:0005634">
    <property type="term" value="C:nucleus"/>
    <property type="evidence" value="ECO:0007669"/>
    <property type="project" value="TreeGrafter"/>
</dbReference>
<dbReference type="GeneID" id="127748368"/>
<protein>
    <submittedName>
        <fullName evidence="3">Increased DNA methylation 1-like</fullName>
    </submittedName>
</protein>
<evidence type="ECO:0000313" key="2">
    <source>
        <dbReference type="Proteomes" id="UP000515211"/>
    </source>
</evidence>
<dbReference type="GO" id="GO:0006357">
    <property type="term" value="P:regulation of transcription by RNA polymerase II"/>
    <property type="evidence" value="ECO:0007669"/>
    <property type="project" value="TreeGrafter"/>
</dbReference>
<proteinExistence type="predicted"/>